<dbReference type="EMBL" id="JACOAF010000001">
    <property type="protein sequence ID" value="MBC3538125.1"/>
    <property type="molecule type" value="Genomic_DNA"/>
</dbReference>
<evidence type="ECO:0000313" key="2">
    <source>
        <dbReference type="Proteomes" id="UP000659698"/>
    </source>
</evidence>
<comment type="caution">
    <text evidence="1">The sequence shown here is derived from an EMBL/GenBank/DDBJ whole genome shotgun (WGS) entry which is preliminary data.</text>
</comment>
<evidence type="ECO:0008006" key="3">
    <source>
        <dbReference type="Google" id="ProtNLM"/>
    </source>
</evidence>
<gene>
    <name evidence="1" type="ORF">H7U12_00435</name>
</gene>
<protein>
    <recommendedName>
        <fullName evidence="3">Proteinase inhibitor I42 chagasin domain-containing protein</fullName>
    </recommendedName>
</protein>
<dbReference type="Proteomes" id="UP000659698">
    <property type="component" value="Unassembled WGS sequence"/>
</dbReference>
<dbReference type="RefSeq" id="WP_186631179.1">
    <property type="nucleotide sequence ID" value="NZ_JACOAF010000001.1"/>
</dbReference>
<organism evidence="1 2">
    <name type="scientific">Rufibacter sediminis</name>
    <dbReference type="NCBI Taxonomy" id="2762756"/>
    <lineage>
        <taxon>Bacteria</taxon>
        <taxon>Pseudomonadati</taxon>
        <taxon>Bacteroidota</taxon>
        <taxon>Cytophagia</taxon>
        <taxon>Cytophagales</taxon>
        <taxon>Hymenobacteraceae</taxon>
        <taxon>Rufibacter</taxon>
    </lineage>
</organism>
<evidence type="ECO:0000313" key="1">
    <source>
        <dbReference type="EMBL" id="MBC3538125.1"/>
    </source>
</evidence>
<reference evidence="1 2" key="1">
    <citation type="journal article" date="2019" name="Int. J. Syst. Evol. Microbiol.">
        <title>Rufibacter sediminis sp. nov., isolated from freshwater lake sediment.</title>
        <authorList>
            <person name="Qu J.H."/>
            <person name="Zhang L.J."/>
            <person name="Fu Y.H."/>
            <person name="Li H.F."/>
        </authorList>
    </citation>
    <scope>NUCLEOTIDE SEQUENCE [LARGE SCALE GENOMIC DNA]</scope>
    <source>
        <strain evidence="1 2">H-1</strain>
    </source>
</reference>
<name>A0ABR6VMJ5_9BACT</name>
<accession>A0ABR6VMJ5</accession>
<proteinExistence type="predicted"/>
<keyword evidence="2" id="KW-1185">Reference proteome</keyword>
<sequence length="139" mass="15513">MIQKYLKVSFAAAALCLLGFWGCTETSELEEVVLPAPVEETSGFPRVPVKVDSTLTLKVLYRPANGCGRFERADSLVNGQTTTLTIFAAYPTEDQEAICADISKQVAFTFRFRTKAVGKHYFRFWQSDTSFLLDSIVVQ</sequence>